<evidence type="ECO:0000313" key="2">
    <source>
        <dbReference type="EMBL" id="VDO59479.1"/>
    </source>
</evidence>
<sequence>MRAFGWCGQRHRVRPKTTNTHGHPPEHLAGLVHLSLAGRPGSVFRVGGQAVGCHQESFDPCRSGSEPDRSAPPTQPPSTARGHSFKSWGGRPGGPPPAGPSKRATDRQLSREPAAAARELRGRPAGTHCQTGSVLVRISTLSHRRGQENGTRQHFCRKSLGEVRRPDGREERGREGERFLTSHPRGSGMLSHQRGTAGQCQAARAPAPRNTSPSPRSLSPPFSIPGETPFVTPTTALLGKAPYPCVCVRAHGVCKTKDAHNMHTPPPLHVESTPPYYGSETKRKGTHPSPT</sequence>
<feature type="compositionally biased region" description="Basic and acidic residues" evidence="1">
    <location>
        <begin position="159"/>
        <end position="180"/>
    </location>
</feature>
<reference evidence="2 3" key="2">
    <citation type="submission" date="2018-11" db="EMBL/GenBank/DDBJ databases">
        <authorList>
            <consortium name="Pathogen Informatics"/>
        </authorList>
    </citation>
    <scope>NUCLEOTIDE SEQUENCE [LARGE SCALE GENOMIC DNA]</scope>
</reference>
<keyword evidence="3" id="KW-1185">Reference proteome</keyword>
<dbReference type="Proteomes" id="UP000267606">
    <property type="component" value="Unassembled WGS sequence"/>
</dbReference>
<accession>A0A183HP62</accession>
<dbReference type="WBParaSite" id="OFLC_0000927301-mRNA-1">
    <property type="protein sequence ID" value="OFLC_0000927301-mRNA-1"/>
    <property type="gene ID" value="OFLC_0000927301"/>
</dbReference>
<protein>
    <submittedName>
        <fullName evidence="4">Basic proline-rich protein-like</fullName>
    </submittedName>
</protein>
<evidence type="ECO:0000313" key="4">
    <source>
        <dbReference type="WBParaSite" id="OFLC_0000927301-mRNA-1"/>
    </source>
</evidence>
<evidence type="ECO:0000256" key="1">
    <source>
        <dbReference type="SAM" id="MobiDB-lite"/>
    </source>
</evidence>
<name>A0A183HP62_9BILA</name>
<organism evidence="4">
    <name type="scientific">Onchocerca flexuosa</name>
    <dbReference type="NCBI Taxonomy" id="387005"/>
    <lineage>
        <taxon>Eukaryota</taxon>
        <taxon>Metazoa</taxon>
        <taxon>Ecdysozoa</taxon>
        <taxon>Nematoda</taxon>
        <taxon>Chromadorea</taxon>
        <taxon>Rhabditida</taxon>
        <taxon>Spirurina</taxon>
        <taxon>Spiruromorpha</taxon>
        <taxon>Filarioidea</taxon>
        <taxon>Onchocercidae</taxon>
        <taxon>Onchocerca</taxon>
    </lineage>
</organism>
<proteinExistence type="predicted"/>
<dbReference type="AlphaFoldDB" id="A0A183HP62"/>
<evidence type="ECO:0000313" key="3">
    <source>
        <dbReference type="Proteomes" id="UP000267606"/>
    </source>
</evidence>
<dbReference type="EMBL" id="UZAJ01011209">
    <property type="protein sequence ID" value="VDO59479.1"/>
    <property type="molecule type" value="Genomic_DNA"/>
</dbReference>
<gene>
    <name evidence="2" type="ORF">OFLC_LOCUS9273</name>
</gene>
<feature type="region of interest" description="Disordered" evidence="1">
    <location>
        <begin position="1"/>
        <end position="25"/>
    </location>
</feature>
<feature type="compositionally biased region" description="Low complexity" evidence="1">
    <location>
        <begin position="212"/>
        <end position="225"/>
    </location>
</feature>
<reference evidence="4" key="1">
    <citation type="submission" date="2016-06" db="UniProtKB">
        <authorList>
            <consortium name="WormBaseParasite"/>
        </authorList>
    </citation>
    <scope>IDENTIFICATION</scope>
</reference>
<feature type="region of interest" description="Disordered" evidence="1">
    <location>
        <begin position="260"/>
        <end position="291"/>
    </location>
</feature>
<feature type="region of interest" description="Disordered" evidence="1">
    <location>
        <begin position="57"/>
        <end position="226"/>
    </location>
</feature>